<dbReference type="Gene3D" id="2.130.10.30">
    <property type="entry name" value="Regulator of chromosome condensation 1/beta-lactamase-inhibitor protein II"/>
    <property type="match status" value="4"/>
</dbReference>
<dbReference type="InterPro" id="IPR014756">
    <property type="entry name" value="Ig_E-set"/>
</dbReference>
<dbReference type="InterPro" id="IPR009091">
    <property type="entry name" value="RCC1/BLIP-II"/>
</dbReference>
<dbReference type="EMBL" id="CP022684">
    <property type="protein sequence ID" value="AUM12819.1"/>
    <property type="molecule type" value="Genomic_DNA"/>
</dbReference>
<dbReference type="SUPFAM" id="SSF50985">
    <property type="entry name" value="RCC1/BLIP-II"/>
    <property type="match status" value="3"/>
</dbReference>
<gene>
    <name evidence="2" type="ORF">Kalk_10485</name>
</gene>
<dbReference type="AlphaFoldDB" id="A0A2K9LKD5"/>
<feature type="domain" description="IPT/TIG" evidence="1">
    <location>
        <begin position="447"/>
        <end position="514"/>
    </location>
</feature>
<dbReference type="Proteomes" id="UP000235116">
    <property type="component" value="Chromosome"/>
</dbReference>
<keyword evidence="3" id="KW-1185">Reference proteome</keyword>
<dbReference type="GO" id="GO:0005737">
    <property type="term" value="C:cytoplasm"/>
    <property type="evidence" value="ECO:0007669"/>
    <property type="project" value="TreeGrafter"/>
</dbReference>
<protein>
    <recommendedName>
        <fullName evidence="1">IPT/TIG domain-containing protein</fullName>
    </recommendedName>
</protein>
<evidence type="ECO:0000313" key="2">
    <source>
        <dbReference type="EMBL" id="AUM12819.1"/>
    </source>
</evidence>
<dbReference type="Pfam" id="PF00415">
    <property type="entry name" value="RCC1"/>
    <property type="match status" value="1"/>
</dbReference>
<organism evidence="2 3">
    <name type="scientific">Ketobacter alkanivorans</name>
    <dbReference type="NCBI Taxonomy" id="1917421"/>
    <lineage>
        <taxon>Bacteria</taxon>
        <taxon>Pseudomonadati</taxon>
        <taxon>Pseudomonadota</taxon>
        <taxon>Gammaproteobacteria</taxon>
        <taxon>Pseudomonadales</taxon>
        <taxon>Ketobacteraceae</taxon>
        <taxon>Ketobacter</taxon>
    </lineage>
</organism>
<dbReference type="OrthoDB" id="238206at2"/>
<name>A0A2K9LKD5_9GAMM</name>
<dbReference type="PRINTS" id="PR00633">
    <property type="entry name" value="RCCNDNSATION"/>
</dbReference>
<dbReference type="InterPro" id="IPR051553">
    <property type="entry name" value="Ran_GTPase-activating"/>
</dbReference>
<sequence>MYQFNSAFRAATLNLVVMLGVIGCGGEIEGDYTISGNVFNLQGTIQLSNGDDVVTVTGEGDTPFRFPKKMFSGDSYDVLVSAHPDSQRCTSAQNTGQVLDEDISDVIISCSGGDYAINGYLVNLQGTIQLSNGDDVVTVTGEGDTPFSFPKKMFSGDNYDVLVSAHPDSQRCTSAQNTGQVLDEDISDVIISCSGGDYAISGYLVNLQGTIQLSNGDDVVTVTGEGDTPFSFPKKMFSGDNYDVLVSAHPDTQLCDPVNNTGLVVDIDISYVIISCTAAYKIGGTINDLQEPISLALNDHIELLPLANGDTQFQFKTKLLPTELYKVDFGTKPQSQICRLEDRKGVIEALDIVSINLHCEAGRKLGGYIDGLSGVIQLSNNGNTLTADTNGEFSFSGSYFEGEGYNVFISEQPTEDFCSVTQGSGFFAGEDVNSPRINCIPRTSLPPSISSIWPTVLWPSAEAKLSGVHLGNSTLTINGAVIDPSYVDDNEIRFNTPDLAAGDYVIEVNSQNGGDQSNVVVKAPIKAKSLSAGVGITCAIDPEDDVYCWPISAPEGLFQLVSNPEDGRLRKLNIGKVKKISFLNPFHACALKMDGKVLCWGNNANGQLGVNTNDYGYIPMEVSGLNDVVDVSAGNFHTCAVTSNGSAYCWGYLEGMGSQTLPLKVPGVENAVQVVSGGYHACFRTDQHQVYCWGDNFSGQLGVGSDIDNTATPIAINFPFELIDIDSTHFSTCALDVLGYVRCWGDNSNYIIGAQYSSGRFYYTPTTATYLSKAGINGISLGGDHGCANHEDGTVSCWGSNREGQFGIGVTSPSESSLSYQVLNLNGVTSIAASSRYTCALLSNQTVKCWAKLSDSDNDSRSPTRDSFTPTGLVTVSGIDNVRSIKANQNSIFVVDRDDDLSFWGLGRWSIASSSAFTHTPVTPFELTDVASIDLAEGACIHQLDGEVRCWGGYYNGRNYSEASPEVVAGLTSSSVVKGDRLKCALFQDQSVSCWSEFTNNAGINRQLTPILGLEPIIDLDVHYNHACMLDIYGDVFCISLNSSIVPEQVIGLPKSSKIVITGSHSCAITNNGDVYCWGGNHAGQLGTTGIASSTIPLKIEGVSAAAQLFTHGSGACAKTAHSDVICWGNRNLDVDTAEPRLDTDFKDVDTIVSPSTDLVCSLLNNDRVQCRGQHRVGVLGLDGGYLEPNYPILHQ</sequence>
<dbReference type="PANTHER" id="PTHR45982">
    <property type="entry name" value="REGULATOR OF CHROMOSOME CONDENSATION"/>
    <property type="match status" value="1"/>
</dbReference>
<dbReference type="PANTHER" id="PTHR45982:SF1">
    <property type="entry name" value="REGULATOR OF CHROMOSOME CONDENSATION"/>
    <property type="match status" value="1"/>
</dbReference>
<proteinExistence type="predicted"/>
<dbReference type="InterPro" id="IPR013783">
    <property type="entry name" value="Ig-like_fold"/>
</dbReference>
<dbReference type="SUPFAM" id="SSF81296">
    <property type="entry name" value="E set domains"/>
    <property type="match status" value="1"/>
</dbReference>
<dbReference type="Pfam" id="PF01833">
    <property type="entry name" value="TIG"/>
    <property type="match status" value="1"/>
</dbReference>
<evidence type="ECO:0000313" key="3">
    <source>
        <dbReference type="Proteomes" id="UP000235116"/>
    </source>
</evidence>
<dbReference type="InterPro" id="IPR002909">
    <property type="entry name" value="IPT_dom"/>
</dbReference>
<dbReference type="Pfam" id="PF13540">
    <property type="entry name" value="RCC1_2"/>
    <property type="match status" value="3"/>
</dbReference>
<accession>A0A2K9LKD5</accession>
<dbReference type="InterPro" id="IPR000408">
    <property type="entry name" value="Reg_chr_condens"/>
</dbReference>
<evidence type="ECO:0000259" key="1">
    <source>
        <dbReference type="Pfam" id="PF01833"/>
    </source>
</evidence>
<dbReference type="GO" id="GO:0005085">
    <property type="term" value="F:guanyl-nucleotide exchange factor activity"/>
    <property type="evidence" value="ECO:0007669"/>
    <property type="project" value="TreeGrafter"/>
</dbReference>
<reference evidence="3" key="1">
    <citation type="submission" date="2017-08" db="EMBL/GenBank/DDBJ databases">
        <title>Direct submision.</title>
        <authorList>
            <person name="Kim S.-J."/>
            <person name="Rhee S.-K."/>
        </authorList>
    </citation>
    <scope>NUCLEOTIDE SEQUENCE [LARGE SCALE GENOMIC DNA]</scope>
    <source>
        <strain evidence="3">GI5</strain>
    </source>
</reference>
<dbReference type="PROSITE" id="PS50012">
    <property type="entry name" value="RCC1_3"/>
    <property type="match status" value="5"/>
</dbReference>
<dbReference type="Gene3D" id="2.60.40.10">
    <property type="entry name" value="Immunoglobulins"/>
    <property type="match status" value="1"/>
</dbReference>
<dbReference type="RefSeq" id="WP_101894202.1">
    <property type="nucleotide sequence ID" value="NZ_CP022684.1"/>
</dbReference>
<dbReference type="KEGG" id="kak:Kalk_10485"/>